<keyword evidence="13" id="KW-0378">Hydrolase</keyword>
<dbReference type="InterPro" id="IPR011527">
    <property type="entry name" value="ABC1_TM_dom"/>
</dbReference>
<feature type="transmembrane region" description="Helical" evidence="10">
    <location>
        <begin position="296"/>
        <end position="321"/>
    </location>
</feature>
<evidence type="ECO:0000256" key="9">
    <source>
        <dbReference type="ARBA" id="ARBA00023136"/>
    </source>
</evidence>
<evidence type="ECO:0000256" key="5">
    <source>
        <dbReference type="ARBA" id="ARBA00022692"/>
    </source>
</evidence>
<dbReference type="InterPro" id="IPR027417">
    <property type="entry name" value="P-loop_NTPase"/>
</dbReference>
<dbReference type="GO" id="GO:0016887">
    <property type="term" value="F:ATP hydrolysis activity"/>
    <property type="evidence" value="ECO:0007669"/>
    <property type="project" value="InterPro"/>
</dbReference>
<dbReference type="EMBL" id="LR215010">
    <property type="protein sequence ID" value="VEU68839.1"/>
    <property type="molecule type" value="Genomic_DNA"/>
</dbReference>
<sequence length="594" mass="68096">MDTKLIKNKTKKIRIWDFTKGLKFLILLTILLIAIQIFLEVMTPRFVQEIINIISNDSKDYTLYTQSEKENLVYKNGGILFLLIFSSMSISLFIQIFLISKITTQFSANIKNKIFEKLQEFSPQDLNKFTIGSIMNRLNSDVSSMERTLSMIVVSIVRSIFTFASALYFALSESYELSYIFLVTIPLSVIMFMVMLYVKKVIKKLFKFNDEFNHKLQENLNSLKTIKANTNEVHELNSIKSHTQRLTKSNLKIVLANSIGESFFMTIIFMSLILLATIGVNLFLSEKIKVGHIVLFGTYIWMITSSFLGILNIGFNLFIAVPSSKRLKELLNHETEIKNSHNPITVFDIDTIEFRNVWFKYPSNTQFTLKNLNFKVSKDSSFGIISKTGEGKSTMLKLFARFYDVSDGEVLINNINIKEYDVAKLREKIGIVFQENILFNGTIESNFKLMDPKITDEEIWDSLKKADMYEFVQSHPDKLGMKINPKGSNFSGGQRQRLSIARALLKKPKLLILDDATSAVDSKTEKSLKTTINNIEQCIKIIVSQKISTLKDSDKILVLENGEISDIDNHENLLKNNKFYKDIFDSQNSVIEAD</sequence>
<dbReference type="Pfam" id="PF00005">
    <property type="entry name" value="ABC_tran"/>
    <property type="match status" value="1"/>
</dbReference>
<name>A0A449AQK4_9BACT</name>
<dbReference type="InterPro" id="IPR036640">
    <property type="entry name" value="ABC1_TM_sf"/>
</dbReference>
<feature type="domain" description="ABC transmembrane type-1" evidence="12">
    <location>
        <begin position="27"/>
        <end position="312"/>
    </location>
</feature>
<proteinExistence type="inferred from homology"/>
<dbReference type="EC" id="3.6.3.-" evidence="13"/>
<dbReference type="PANTHER" id="PTHR43394">
    <property type="entry name" value="ATP-DEPENDENT PERMEASE MDL1, MITOCHONDRIAL"/>
    <property type="match status" value="1"/>
</dbReference>
<keyword evidence="4" id="KW-1003">Cell membrane</keyword>
<dbReference type="SMART" id="SM00382">
    <property type="entry name" value="AAA"/>
    <property type="match status" value="1"/>
</dbReference>
<evidence type="ECO:0000256" key="6">
    <source>
        <dbReference type="ARBA" id="ARBA00022741"/>
    </source>
</evidence>
<evidence type="ECO:0000313" key="13">
    <source>
        <dbReference type="EMBL" id="VEU68839.1"/>
    </source>
</evidence>
<organism evidence="13 14">
    <name type="scientific">Mycoplasmopsis canis</name>
    <dbReference type="NCBI Taxonomy" id="29555"/>
    <lineage>
        <taxon>Bacteria</taxon>
        <taxon>Bacillati</taxon>
        <taxon>Mycoplasmatota</taxon>
        <taxon>Mycoplasmoidales</taxon>
        <taxon>Metamycoplasmataceae</taxon>
        <taxon>Mycoplasmopsis</taxon>
    </lineage>
</organism>
<dbReference type="InterPro" id="IPR039421">
    <property type="entry name" value="Type_1_exporter"/>
</dbReference>
<keyword evidence="3" id="KW-0813">Transport</keyword>
<dbReference type="PROSITE" id="PS00211">
    <property type="entry name" value="ABC_TRANSPORTER_1"/>
    <property type="match status" value="1"/>
</dbReference>
<keyword evidence="9 10" id="KW-0472">Membrane</keyword>
<feature type="transmembrane region" description="Helical" evidence="10">
    <location>
        <begin position="262"/>
        <end position="284"/>
    </location>
</feature>
<dbReference type="Proteomes" id="UP000290495">
    <property type="component" value="Chromosome"/>
</dbReference>
<keyword evidence="8 10" id="KW-1133">Transmembrane helix</keyword>
<dbReference type="InterPro" id="IPR017871">
    <property type="entry name" value="ABC_transporter-like_CS"/>
</dbReference>
<comment type="similarity">
    <text evidence="2">Belongs to the ABC transporter superfamily.</text>
</comment>
<evidence type="ECO:0000256" key="7">
    <source>
        <dbReference type="ARBA" id="ARBA00022840"/>
    </source>
</evidence>
<feature type="transmembrane region" description="Helical" evidence="10">
    <location>
        <begin position="177"/>
        <end position="198"/>
    </location>
</feature>
<evidence type="ECO:0000313" key="14">
    <source>
        <dbReference type="Proteomes" id="UP000290495"/>
    </source>
</evidence>
<gene>
    <name evidence="13" type="primary">mldB1_1</name>
    <name evidence="13" type="ORF">NCTC10146_00297</name>
</gene>
<evidence type="ECO:0000259" key="12">
    <source>
        <dbReference type="PROSITE" id="PS50929"/>
    </source>
</evidence>
<evidence type="ECO:0000256" key="10">
    <source>
        <dbReference type="SAM" id="Phobius"/>
    </source>
</evidence>
<dbReference type="GO" id="GO:0005886">
    <property type="term" value="C:plasma membrane"/>
    <property type="evidence" value="ECO:0007669"/>
    <property type="project" value="UniProtKB-SubCell"/>
</dbReference>
<feature type="transmembrane region" description="Helical" evidence="10">
    <location>
        <begin position="79"/>
        <end position="99"/>
    </location>
</feature>
<dbReference type="Pfam" id="PF00664">
    <property type="entry name" value="ABC_membrane"/>
    <property type="match status" value="1"/>
</dbReference>
<dbReference type="Gene3D" id="1.20.1560.10">
    <property type="entry name" value="ABC transporter type 1, transmembrane domain"/>
    <property type="match status" value="1"/>
</dbReference>
<dbReference type="GO" id="GO:0005524">
    <property type="term" value="F:ATP binding"/>
    <property type="evidence" value="ECO:0007669"/>
    <property type="project" value="UniProtKB-KW"/>
</dbReference>
<accession>A0A449AQK4</accession>
<feature type="transmembrane region" description="Helical" evidence="10">
    <location>
        <begin position="21"/>
        <end position="39"/>
    </location>
</feature>
<evidence type="ECO:0000256" key="4">
    <source>
        <dbReference type="ARBA" id="ARBA00022475"/>
    </source>
</evidence>
<dbReference type="AlphaFoldDB" id="A0A449AQK4"/>
<dbReference type="SUPFAM" id="SSF90123">
    <property type="entry name" value="ABC transporter transmembrane region"/>
    <property type="match status" value="1"/>
</dbReference>
<dbReference type="InterPro" id="IPR003439">
    <property type="entry name" value="ABC_transporter-like_ATP-bd"/>
</dbReference>
<dbReference type="PANTHER" id="PTHR43394:SF1">
    <property type="entry name" value="ATP-BINDING CASSETTE SUB-FAMILY B MEMBER 10, MITOCHONDRIAL"/>
    <property type="match status" value="1"/>
</dbReference>
<evidence type="ECO:0000256" key="3">
    <source>
        <dbReference type="ARBA" id="ARBA00022448"/>
    </source>
</evidence>
<dbReference type="Gene3D" id="3.40.50.300">
    <property type="entry name" value="P-loop containing nucleotide triphosphate hydrolases"/>
    <property type="match status" value="1"/>
</dbReference>
<dbReference type="PROSITE" id="PS50929">
    <property type="entry name" value="ABC_TM1F"/>
    <property type="match status" value="1"/>
</dbReference>
<dbReference type="GO" id="GO:0015421">
    <property type="term" value="F:ABC-type oligopeptide transporter activity"/>
    <property type="evidence" value="ECO:0007669"/>
    <property type="project" value="TreeGrafter"/>
</dbReference>
<dbReference type="PROSITE" id="PS50893">
    <property type="entry name" value="ABC_TRANSPORTER_2"/>
    <property type="match status" value="1"/>
</dbReference>
<keyword evidence="7" id="KW-0067">ATP-binding</keyword>
<keyword evidence="6" id="KW-0547">Nucleotide-binding</keyword>
<evidence type="ECO:0000256" key="8">
    <source>
        <dbReference type="ARBA" id="ARBA00022989"/>
    </source>
</evidence>
<comment type="subcellular location">
    <subcellularLocation>
        <location evidence="1">Cell membrane</location>
        <topology evidence="1">Multi-pass membrane protein</topology>
    </subcellularLocation>
</comment>
<reference evidence="13 14" key="1">
    <citation type="submission" date="2019-01" db="EMBL/GenBank/DDBJ databases">
        <authorList>
            <consortium name="Pathogen Informatics"/>
        </authorList>
    </citation>
    <scope>NUCLEOTIDE SEQUENCE [LARGE SCALE GENOMIC DNA]</scope>
    <source>
        <strain evidence="13 14">NCTC10146</strain>
    </source>
</reference>
<feature type="transmembrane region" description="Helical" evidence="10">
    <location>
        <begin position="149"/>
        <end position="171"/>
    </location>
</feature>
<keyword evidence="5 10" id="KW-0812">Transmembrane</keyword>
<dbReference type="SUPFAM" id="SSF52540">
    <property type="entry name" value="P-loop containing nucleoside triphosphate hydrolases"/>
    <property type="match status" value="1"/>
</dbReference>
<dbReference type="FunFam" id="3.40.50.300:FF:000221">
    <property type="entry name" value="Multidrug ABC transporter ATP-binding protein"/>
    <property type="match status" value="1"/>
</dbReference>
<protein>
    <submittedName>
        <fullName evidence="13">ABC-type multidrug/protein/lipid transport system ATPase component</fullName>
        <ecNumber evidence="13">3.6.3.-</ecNumber>
    </submittedName>
</protein>
<evidence type="ECO:0000259" key="11">
    <source>
        <dbReference type="PROSITE" id="PS50893"/>
    </source>
</evidence>
<evidence type="ECO:0000256" key="1">
    <source>
        <dbReference type="ARBA" id="ARBA00004651"/>
    </source>
</evidence>
<evidence type="ECO:0000256" key="2">
    <source>
        <dbReference type="ARBA" id="ARBA00005417"/>
    </source>
</evidence>
<dbReference type="InterPro" id="IPR003593">
    <property type="entry name" value="AAA+_ATPase"/>
</dbReference>
<feature type="domain" description="ABC transporter" evidence="11">
    <location>
        <begin position="352"/>
        <end position="586"/>
    </location>
</feature>